<feature type="domain" description="MacB-like periplasmic core" evidence="9">
    <location>
        <begin position="22"/>
        <end position="227"/>
    </location>
</feature>
<reference evidence="10 11" key="1">
    <citation type="submission" date="2016-11" db="EMBL/GenBank/DDBJ databases">
        <title>Study of marine rhodopsin-containing bacteria.</title>
        <authorList>
            <person name="Yoshizawa S."/>
            <person name="Kumagai Y."/>
            <person name="Kogure K."/>
        </authorList>
    </citation>
    <scope>NUCLEOTIDE SEQUENCE [LARGE SCALE GENOMIC DNA]</scope>
    <source>
        <strain evidence="10 11">SG-29</strain>
    </source>
</reference>
<comment type="caution">
    <text evidence="10">The sequence shown here is derived from an EMBL/GenBank/DDBJ whole genome shotgun (WGS) entry which is preliminary data.</text>
</comment>
<evidence type="ECO:0000313" key="11">
    <source>
        <dbReference type="Proteomes" id="UP000216446"/>
    </source>
</evidence>
<dbReference type="OrthoDB" id="9770036at2"/>
<protein>
    <recommendedName>
        <fullName evidence="12">ABC transporter permease</fullName>
    </recommendedName>
</protein>
<proteinExistence type="inferred from homology"/>
<evidence type="ECO:0000256" key="4">
    <source>
        <dbReference type="ARBA" id="ARBA00022989"/>
    </source>
</evidence>
<accession>A0A259U208</accession>
<dbReference type="Proteomes" id="UP000216446">
    <property type="component" value="Unassembled WGS sequence"/>
</dbReference>
<dbReference type="Pfam" id="PF02687">
    <property type="entry name" value="FtsX"/>
    <property type="match status" value="1"/>
</dbReference>
<dbReference type="GO" id="GO:0022857">
    <property type="term" value="F:transmembrane transporter activity"/>
    <property type="evidence" value="ECO:0007669"/>
    <property type="project" value="TreeGrafter"/>
</dbReference>
<feature type="transmembrane region" description="Helical" evidence="7">
    <location>
        <begin position="315"/>
        <end position="341"/>
    </location>
</feature>
<feature type="transmembrane region" description="Helical" evidence="7">
    <location>
        <begin position="258"/>
        <end position="284"/>
    </location>
</feature>
<dbReference type="PANTHER" id="PTHR30572">
    <property type="entry name" value="MEMBRANE COMPONENT OF TRANSPORTER-RELATED"/>
    <property type="match status" value="1"/>
</dbReference>
<evidence type="ECO:0000256" key="6">
    <source>
        <dbReference type="ARBA" id="ARBA00038076"/>
    </source>
</evidence>
<evidence type="ECO:0000259" key="8">
    <source>
        <dbReference type="Pfam" id="PF02687"/>
    </source>
</evidence>
<name>A0A259U208_9BACT</name>
<dbReference type="GO" id="GO:0005886">
    <property type="term" value="C:plasma membrane"/>
    <property type="evidence" value="ECO:0007669"/>
    <property type="project" value="UniProtKB-SubCell"/>
</dbReference>
<comment type="subcellular location">
    <subcellularLocation>
        <location evidence="1">Cell membrane</location>
        <topology evidence="1">Multi-pass membrane protein</topology>
    </subcellularLocation>
</comment>
<dbReference type="InParanoid" id="A0A259U208"/>
<evidence type="ECO:0000256" key="7">
    <source>
        <dbReference type="SAM" id="Phobius"/>
    </source>
</evidence>
<organism evidence="10 11">
    <name type="scientific">Rubricoccus marinus</name>
    <dbReference type="NCBI Taxonomy" id="716817"/>
    <lineage>
        <taxon>Bacteria</taxon>
        <taxon>Pseudomonadati</taxon>
        <taxon>Rhodothermota</taxon>
        <taxon>Rhodothermia</taxon>
        <taxon>Rhodothermales</taxon>
        <taxon>Rubricoccaceae</taxon>
        <taxon>Rubricoccus</taxon>
    </lineage>
</organism>
<keyword evidence="4 7" id="KW-1133">Transmembrane helix</keyword>
<dbReference type="EMBL" id="MQWB01000001">
    <property type="protein sequence ID" value="OZC03976.1"/>
    <property type="molecule type" value="Genomic_DNA"/>
</dbReference>
<keyword evidence="2" id="KW-1003">Cell membrane</keyword>
<feature type="transmembrane region" description="Helical" evidence="7">
    <location>
        <begin position="27"/>
        <end position="46"/>
    </location>
</feature>
<evidence type="ECO:0000256" key="5">
    <source>
        <dbReference type="ARBA" id="ARBA00023136"/>
    </source>
</evidence>
<feature type="transmembrane region" description="Helical" evidence="7">
    <location>
        <begin position="353"/>
        <end position="376"/>
    </location>
</feature>
<gene>
    <name evidence="10" type="ORF">BSZ36_13885</name>
</gene>
<evidence type="ECO:0000259" key="9">
    <source>
        <dbReference type="Pfam" id="PF12704"/>
    </source>
</evidence>
<sequence length="393" mass="41702">MSRLLSLTALAWRTLLQHPLQTFLSTLGLVIGVASLVAILSLADGLEEFAREQISSTTDLQSMYVDAREYEMVDGVAIRRDSAVVFGDAEVAALVAHLGPDVRGGLRQSRSVLVEQDTLRTAARLHVAQPLIWELAEVELAAGRSLTAEDSNAVVVSAPLAERLGGAEAALGQRFSVGGQEAEIVGVRDEETPAVYGAWALAAPEASTLVLHVAQAENVSETTDRVRAWLDEQFPQGAEGFTIATDEMRTEQLAKGMLIFKLVMGFITGISVVVGGVGVMNVLLMTVTERTQEIGIRKATGARRRDIVAQFLAEAVMVSAAGSAVGLLAGLGIVFTAVPIIRSLADDMPFRAGFSLGSLLVVAAVAVLVGLVFGTYPAWRASRLSPVEAIRRD</sequence>
<dbReference type="InterPro" id="IPR050250">
    <property type="entry name" value="Macrolide_Exporter_MacB"/>
</dbReference>
<dbReference type="InterPro" id="IPR003838">
    <property type="entry name" value="ABC3_permease_C"/>
</dbReference>
<evidence type="ECO:0000313" key="10">
    <source>
        <dbReference type="EMBL" id="OZC03976.1"/>
    </source>
</evidence>
<keyword evidence="3 7" id="KW-0812">Transmembrane</keyword>
<comment type="similarity">
    <text evidence="6">Belongs to the ABC-4 integral membrane protein family.</text>
</comment>
<keyword evidence="5 7" id="KW-0472">Membrane</keyword>
<dbReference type="Pfam" id="PF12704">
    <property type="entry name" value="MacB_PCD"/>
    <property type="match status" value="1"/>
</dbReference>
<keyword evidence="11" id="KW-1185">Reference proteome</keyword>
<dbReference type="RefSeq" id="WP_094549942.1">
    <property type="nucleotide sequence ID" value="NZ_MQWB01000001.1"/>
</dbReference>
<dbReference type="PANTHER" id="PTHR30572:SF4">
    <property type="entry name" value="ABC TRANSPORTER PERMEASE YTRF"/>
    <property type="match status" value="1"/>
</dbReference>
<feature type="domain" description="ABC3 transporter permease C-terminal" evidence="8">
    <location>
        <begin position="266"/>
        <end position="386"/>
    </location>
</feature>
<evidence type="ECO:0000256" key="1">
    <source>
        <dbReference type="ARBA" id="ARBA00004651"/>
    </source>
</evidence>
<evidence type="ECO:0000256" key="2">
    <source>
        <dbReference type="ARBA" id="ARBA00022475"/>
    </source>
</evidence>
<dbReference type="InterPro" id="IPR025857">
    <property type="entry name" value="MacB_PCD"/>
</dbReference>
<dbReference type="AlphaFoldDB" id="A0A259U208"/>
<evidence type="ECO:0008006" key="12">
    <source>
        <dbReference type="Google" id="ProtNLM"/>
    </source>
</evidence>
<evidence type="ECO:0000256" key="3">
    <source>
        <dbReference type="ARBA" id="ARBA00022692"/>
    </source>
</evidence>